<evidence type="ECO:0000313" key="3">
    <source>
        <dbReference type="Proteomes" id="UP001107558"/>
    </source>
</evidence>
<dbReference type="EMBL" id="JADBJN010000004">
    <property type="protein sequence ID" value="KAG5668906.1"/>
    <property type="molecule type" value="Genomic_DNA"/>
</dbReference>
<dbReference type="SMART" id="SM00696">
    <property type="entry name" value="DM9"/>
    <property type="match status" value="1"/>
</dbReference>
<reference evidence="2" key="1">
    <citation type="submission" date="2021-03" db="EMBL/GenBank/DDBJ databases">
        <title>Chromosome level genome of the anhydrobiotic midge Polypedilum vanderplanki.</title>
        <authorList>
            <person name="Yoshida Y."/>
            <person name="Kikawada T."/>
            <person name="Gusev O."/>
        </authorList>
    </citation>
    <scope>NUCLEOTIDE SEQUENCE</scope>
    <source>
        <strain evidence="2">NIAS01</strain>
        <tissue evidence="2">Whole body or cell culture</tissue>
    </source>
</reference>
<keyword evidence="3" id="KW-1185">Reference proteome</keyword>
<sequence>MRMRIFVAFIVIFVINLINAKIFESDEHQRHARQLNENQFISVKEGDVSAYIARRKVGDDLIVGKYVDNWKNIYIPYFGKELVFQDEIEILKTNGRHMWIPYPGHIPEKAIQGGYEGTAKLYIGRKWHEGKNLAGKIVEGINAIFCPFFGNELRFDENFDILVEY</sequence>
<evidence type="ECO:0000256" key="1">
    <source>
        <dbReference type="SAM" id="SignalP"/>
    </source>
</evidence>
<keyword evidence="1" id="KW-0732">Signal</keyword>
<dbReference type="Proteomes" id="UP001107558">
    <property type="component" value="Chromosome 4"/>
</dbReference>
<dbReference type="PANTHER" id="PTHR31649">
    <property type="entry name" value="AGAP009604-PA"/>
    <property type="match status" value="1"/>
</dbReference>
<comment type="caution">
    <text evidence="2">The sequence shown here is derived from an EMBL/GenBank/DDBJ whole genome shotgun (WGS) entry which is preliminary data.</text>
</comment>
<gene>
    <name evidence="2" type="ORF">PVAND_016819</name>
</gene>
<dbReference type="PANTHER" id="PTHR31649:SF11">
    <property type="entry name" value="PROTEIN UNZIPPED"/>
    <property type="match status" value="1"/>
</dbReference>
<dbReference type="OrthoDB" id="2142040at2759"/>
<evidence type="ECO:0000313" key="2">
    <source>
        <dbReference type="EMBL" id="KAG5668906.1"/>
    </source>
</evidence>
<accession>A0A9J6BGS2</accession>
<dbReference type="Pfam" id="PF11901">
    <property type="entry name" value="DM9"/>
    <property type="match status" value="1"/>
</dbReference>
<name>A0A9J6BGS2_POLVA</name>
<organism evidence="2 3">
    <name type="scientific">Polypedilum vanderplanki</name>
    <name type="common">Sleeping chironomid midge</name>
    <dbReference type="NCBI Taxonomy" id="319348"/>
    <lineage>
        <taxon>Eukaryota</taxon>
        <taxon>Metazoa</taxon>
        <taxon>Ecdysozoa</taxon>
        <taxon>Arthropoda</taxon>
        <taxon>Hexapoda</taxon>
        <taxon>Insecta</taxon>
        <taxon>Pterygota</taxon>
        <taxon>Neoptera</taxon>
        <taxon>Endopterygota</taxon>
        <taxon>Diptera</taxon>
        <taxon>Nematocera</taxon>
        <taxon>Chironomoidea</taxon>
        <taxon>Chironomidae</taxon>
        <taxon>Chironominae</taxon>
        <taxon>Polypedilum</taxon>
        <taxon>Polypedilum</taxon>
    </lineage>
</organism>
<dbReference type="AlphaFoldDB" id="A0A9J6BGS2"/>
<feature type="signal peptide" evidence="1">
    <location>
        <begin position="1"/>
        <end position="20"/>
    </location>
</feature>
<protein>
    <submittedName>
        <fullName evidence="2">Uncharacterized protein</fullName>
    </submittedName>
</protein>
<dbReference type="InterPro" id="IPR006616">
    <property type="entry name" value="DM9_repeat"/>
</dbReference>
<proteinExistence type="predicted"/>
<feature type="chain" id="PRO_5039899790" evidence="1">
    <location>
        <begin position="21"/>
        <end position="165"/>
    </location>
</feature>